<sequence>MNPQPTKFISPQERIQDIVAFINDPKEDNSEKVFDHIQALCQIKSQTITNPTPITIPIPKIVYASPKYCALSGENLQDDCIKINELYFSPRRVQDYYFRNGILDVSIGDLIFNYHDGVKDTEIEIELTYEILKEVFGDNLDHNLKAAYTHFNRRLSKQQGNTY</sequence>
<name>A0A8S1LZT0_9CILI</name>
<evidence type="ECO:0000313" key="2">
    <source>
        <dbReference type="Proteomes" id="UP000692954"/>
    </source>
</evidence>
<dbReference type="AlphaFoldDB" id="A0A8S1LZT0"/>
<accession>A0A8S1LZT0</accession>
<protein>
    <submittedName>
        <fullName evidence="1">Uncharacterized protein</fullName>
    </submittedName>
</protein>
<dbReference type="OrthoDB" id="304865at2759"/>
<reference evidence="1" key="1">
    <citation type="submission" date="2021-01" db="EMBL/GenBank/DDBJ databases">
        <authorList>
            <consortium name="Genoscope - CEA"/>
            <person name="William W."/>
        </authorList>
    </citation>
    <scope>NUCLEOTIDE SEQUENCE</scope>
</reference>
<organism evidence="1 2">
    <name type="scientific">Paramecium sonneborni</name>
    <dbReference type="NCBI Taxonomy" id="65129"/>
    <lineage>
        <taxon>Eukaryota</taxon>
        <taxon>Sar</taxon>
        <taxon>Alveolata</taxon>
        <taxon>Ciliophora</taxon>
        <taxon>Intramacronucleata</taxon>
        <taxon>Oligohymenophorea</taxon>
        <taxon>Peniculida</taxon>
        <taxon>Parameciidae</taxon>
        <taxon>Paramecium</taxon>
    </lineage>
</organism>
<dbReference type="EMBL" id="CAJJDN010000029">
    <property type="protein sequence ID" value="CAD8072769.1"/>
    <property type="molecule type" value="Genomic_DNA"/>
</dbReference>
<keyword evidence="2" id="KW-1185">Reference proteome</keyword>
<gene>
    <name evidence="1" type="ORF">PSON_ATCC_30995.1.T0290357</name>
</gene>
<dbReference type="Proteomes" id="UP000692954">
    <property type="component" value="Unassembled WGS sequence"/>
</dbReference>
<evidence type="ECO:0000313" key="1">
    <source>
        <dbReference type="EMBL" id="CAD8072769.1"/>
    </source>
</evidence>
<proteinExistence type="predicted"/>
<comment type="caution">
    <text evidence="1">The sequence shown here is derived from an EMBL/GenBank/DDBJ whole genome shotgun (WGS) entry which is preliminary data.</text>
</comment>